<comment type="similarity">
    <text evidence="5">Belongs to the glycosyltransferase 14 family. XylT subfamily.</text>
</comment>
<evidence type="ECO:0000256" key="11">
    <source>
        <dbReference type="ARBA" id="ARBA00022824"/>
    </source>
</evidence>
<evidence type="ECO:0000256" key="16">
    <source>
        <dbReference type="ARBA" id="ARBA00023157"/>
    </source>
</evidence>
<keyword evidence="11" id="KW-0256">Endoplasmic reticulum</keyword>
<dbReference type="GO" id="GO:0015012">
    <property type="term" value="P:heparan sulfate proteoglycan biosynthetic process"/>
    <property type="evidence" value="ECO:0007669"/>
    <property type="project" value="UniProtKB-UniPathway"/>
</dbReference>
<accession>A0A834R695</accession>
<dbReference type="GO" id="GO:0005789">
    <property type="term" value="C:endoplasmic reticulum membrane"/>
    <property type="evidence" value="ECO:0007669"/>
    <property type="project" value="UniProtKB-SubCell"/>
</dbReference>
<name>A0A834R695_SARSC</name>
<evidence type="ECO:0000256" key="18">
    <source>
        <dbReference type="ARBA" id="ARBA00042865"/>
    </source>
</evidence>
<evidence type="ECO:0000256" key="8">
    <source>
        <dbReference type="ARBA" id="ARBA00022679"/>
    </source>
</evidence>
<dbReference type="InterPro" id="IPR043538">
    <property type="entry name" value="XYLT"/>
</dbReference>
<dbReference type="Pfam" id="PF02485">
    <property type="entry name" value="Branch"/>
    <property type="match status" value="1"/>
</dbReference>
<feature type="domain" description="Xylosyltransferase C-terminal" evidence="20">
    <location>
        <begin position="367"/>
        <end position="521"/>
    </location>
</feature>
<keyword evidence="7" id="KW-0328">Glycosyltransferase</keyword>
<dbReference type="InterPro" id="IPR003406">
    <property type="entry name" value="Glyco_trans_14"/>
</dbReference>
<protein>
    <recommendedName>
        <fullName evidence="6">protein xylosyltransferase</fullName>
        <ecNumber evidence="6">2.4.2.26</ecNumber>
    </recommendedName>
    <alternativeName>
        <fullName evidence="18">Peptide O-xylosyltransferase</fullName>
    </alternativeName>
</protein>
<evidence type="ECO:0000256" key="13">
    <source>
        <dbReference type="ARBA" id="ARBA00022989"/>
    </source>
</evidence>
<evidence type="ECO:0000256" key="6">
    <source>
        <dbReference type="ARBA" id="ARBA00011972"/>
    </source>
</evidence>
<dbReference type="OrthoDB" id="2019572at2759"/>
<evidence type="ECO:0000256" key="5">
    <source>
        <dbReference type="ARBA" id="ARBA00010195"/>
    </source>
</evidence>
<evidence type="ECO:0000313" key="22">
    <source>
        <dbReference type="EnsemblMetazoa" id="KAF7489426.1"/>
    </source>
</evidence>
<evidence type="ECO:0000313" key="21">
    <source>
        <dbReference type="EMBL" id="KAF7489426.1"/>
    </source>
</evidence>
<evidence type="ECO:0000256" key="17">
    <source>
        <dbReference type="ARBA" id="ARBA00023180"/>
    </source>
</evidence>
<comment type="subcellular location">
    <subcellularLocation>
        <location evidence="2">Endoplasmic reticulum membrane</location>
        <topology evidence="2">Single-pass type II membrane protein</topology>
    </subcellularLocation>
    <subcellularLocation>
        <location evidence="1">Golgi apparatus membrane</location>
        <topology evidence="1">Single-pass type II membrane protein</topology>
    </subcellularLocation>
</comment>
<dbReference type="GO" id="GO:0000139">
    <property type="term" value="C:Golgi membrane"/>
    <property type="evidence" value="ECO:0007669"/>
    <property type="project" value="UniProtKB-SubCell"/>
</dbReference>
<keyword evidence="9" id="KW-0812">Transmembrane</keyword>
<dbReference type="GO" id="GO:0046872">
    <property type="term" value="F:metal ion binding"/>
    <property type="evidence" value="ECO:0007669"/>
    <property type="project" value="UniProtKB-KW"/>
</dbReference>
<comment type="catalytic activity">
    <reaction evidence="19">
        <text>UDP-alpha-D-xylose + L-seryl-[protein] = 3-O-(beta-D-xylosyl)-L-seryl-[protein] + UDP + H(+)</text>
        <dbReference type="Rhea" id="RHEA:50192"/>
        <dbReference type="Rhea" id="RHEA-COMP:9863"/>
        <dbReference type="Rhea" id="RHEA-COMP:12567"/>
        <dbReference type="ChEBI" id="CHEBI:15378"/>
        <dbReference type="ChEBI" id="CHEBI:29999"/>
        <dbReference type="ChEBI" id="CHEBI:57632"/>
        <dbReference type="ChEBI" id="CHEBI:58223"/>
        <dbReference type="ChEBI" id="CHEBI:132085"/>
        <dbReference type="EC" id="2.4.2.26"/>
    </reaction>
</comment>
<dbReference type="GO" id="GO:0030158">
    <property type="term" value="F:protein xylosyltransferase activity"/>
    <property type="evidence" value="ECO:0007669"/>
    <property type="project" value="UniProtKB-EC"/>
</dbReference>
<dbReference type="PANTHER" id="PTHR46025">
    <property type="entry name" value="XYLOSYLTRANSFERASE OXT"/>
    <property type="match status" value="1"/>
</dbReference>
<reference evidence="23" key="1">
    <citation type="journal article" date="2020" name="PLoS Negl. Trop. Dis.">
        <title>High-quality nuclear genome for Sarcoptes scabiei-A critical resource for a neglected parasite.</title>
        <authorList>
            <person name="Korhonen P.K."/>
            <person name="Gasser R.B."/>
            <person name="Ma G."/>
            <person name="Wang T."/>
            <person name="Stroehlein A.J."/>
            <person name="Young N.D."/>
            <person name="Ang C.S."/>
            <person name="Fernando D.D."/>
            <person name="Lu H.C."/>
            <person name="Taylor S."/>
            <person name="Reynolds S.L."/>
            <person name="Mofiz E."/>
            <person name="Najaraj S.H."/>
            <person name="Gowda H."/>
            <person name="Madugundu A."/>
            <person name="Renuse S."/>
            <person name="Holt D."/>
            <person name="Pandey A."/>
            <person name="Papenfuss A.T."/>
            <person name="Fischer K."/>
        </authorList>
    </citation>
    <scope>NUCLEOTIDE SEQUENCE [LARGE SCALE GENOMIC DNA]</scope>
</reference>
<evidence type="ECO:0000256" key="7">
    <source>
        <dbReference type="ARBA" id="ARBA00022676"/>
    </source>
</evidence>
<keyword evidence="12" id="KW-0735">Signal-anchor</keyword>
<keyword evidence="23" id="KW-1185">Reference proteome</keyword>
<evidence type="ECO:0000256" key="10">
    <source>
        <dbReference type="ARBA" id="ARBA00022723"/>
    </source>
</evidence>
<dbReference type="PANTHER" id="PTHR46025:SF3">
    <property type="entry name" value="XYLOSYLTRANSFERASE OXT"/>
    <property type="match status" value="1"/>
</dbReference>
<reference evidence="22" key="3">
    <citation type="submission" date="2022-06" db="UniProtKB">
        <authorList>
            <consortium name="EnsemblMetazoa"/>
        </authorList>
    </citation>
    <scope>IDENTIFICATION</scope>
</reference>
<keyword evidence="15" id="KW-0472">Membrane</keyword>
<dbReference type="GO" id="GO:0050650">
    <property type="term" value="P:chondroitin sulfate proteoglycan biosynthetic process"/>
    <property type="evidence" value="ECO:0007669"/>
    <property type="project" value="TreeGrafter"/>
</dbReference>
<comment type="pathway">
    <text evidence="3">Glycan metabolism; chondroitin sulfate biosynthesis.</text>
</comment>
<keyword evidence="17" id="KW-0325">Glycoprotein</keyword>
<sequence>MKNKNRANQIDCNHECLLKINHNNDADGNDCADNFFLIATGLQERPDFWPGLEVIDDNSNLSTSKLQYRPKIAFLLLFSGRSLFQIKRLLRNIFDHHHYYLIHVDALDSYLFEELIYLEKKFINIQLVRNRYNTIWGSSNLLPTILDGIAQLLQHWSDWDFVLNLSESDFPIKTLSLLEQYLGANLGRNFIKSHGKNPYDFIQTQALEKIFLQCDRHMWRIGDRKLIKGIVWDGGSDWIVLSKNFSHYLTYSQDHLLSSLREYFRFSLLPVESFFHTILRNSEFCTTIVSNNLRSTNWNRKKGCRCQQKHIVDWCGCSPNVFRIKDINRLLATESKPLFFARKFDHQIDSGIIDFVEFKFLEKNFGDTIDYDLYYQNTYHWLHDDAKVLKEFRRRFYEYFAKKFIETFQDRCFTDIGPDVETSILESGFLLNKNQFFGSVIKFNAQTTNAEILLQQKQNDTFLFTENNLQLQILKVCNKFDEKEEKFRNFECLLSQTDSLEIMHQWKLELGLHRIEFVLLDAQNYPFFFDEIVLNQTHRNRSKISQIFLYKIKHVTLNYGLHKLIVLNGEKILGLHRFMILRSVSEDETVHLTSQSFETIGSRAKNNRYSTLIDRLIAENILFFTKNTDNLEEIWSISGSCLHRTRHVKQLKEKKRKLSSSKFNQICEKLTYCDEVNWSIDNLQTRFIF</sequence>
<keyword evidence="8 21" id="KW-0808">Transferase</keyword>
<evidence type="ECO:0000313" key="23">
    <source>
        <dbReference type="Proteomes" id="UP000070412"/>
    </source>
</evidence>
<keyword evidence="16" id="KW-1015">Disulfide bond</keyword>
<evidence type="ECO:0000259" key="20">
    <source>
        <dbReference type="Pfam" id="PF12529"/>
    </source>
</evidence>
<evidence type="ECO:0000256" key="2">
    <source>
        <dbReference type="ARBA" id="ARBA00004648"/>
    </source>
</evidence>
<evidence type="ECO:0000256" key="3">
    <source>
        <dbReference type="ARBA" id="ARBA00004840"/>
    </source>
</evidence>
<evidence type="ECO:0000256" key="15">
    <source>
        <dbReference type="ARBA" id="ARBA00023136"/>
    </source>
</evidence>
<dbReference type="EMBL" id="WVUK01000065">
    <property type="protein sequence ID" value="KAF7489426.1"/>
    <property type="molecule type" value="Genomic_DNA"/>
</dbReference>
<proteinExistence type="inferred from homology"/>
<evidence type="ECO:0000256" key="19">
    <source>
        <dbReference type="ARBA" id="ARBA00047847"/>
    </source>
</evidence>
<organism evidence="21">
    <name type="scientific">Sarcoptes scabiei</name>
    <name type="common">Itch mite</name>
    <name type="synonym">Acarus scabiei</name>
    <dbReference type="NCBI Taxonomy" id="52283"/>
    <lineage>
        <taxon>Eukaryota</taxon>
        <taxon>Metazoa</taxon>
        <taxon>Ecdysozoa</taxon>
        <taxon>Arthropoda</taxon>
        <taxon>Chelicerata</taxon>
        <taxon>Arachnida</taxon>
        <taxon>Acari</taxon>
        <taxon>Acariformes</taxon>
        <taxon>Sarcoptiformes</taxon>
        <taxon>Astigmata</taxon>
        <taxon>Psoroptidia</taxon>
        <taxon>Sarcoptoidea</taxon>
        <taxon>Sarcoptidae</taxon>
        <taxon>Sarcoptinae</taxon>
        <taxon>Sarcoptes</taxon>
    </lineage>
</organism>
<dbReference type="UniPathway" id="UPA00755"/>
<keyword evidence="13" id="KW-1133">Transmembrane helix</keyword>
<evidence type="ECO:0000256" key="4">
    <source>
        <dbReference type="ARBA" id="ARBA00005093"/>
    </source>
</evidence>
<gene>
    <name evidence="21" type="primary">SSS_138g</name>
    <name evidence="21" type="ORF">SSS_138</name>
</gene>
<reference evidence="21" key="2">
    <citation type="submission" date="2020-01" db="EMBL/GenBank/DDBJ databases">
        <authorList>
            <person name="Korhonen P.K.K."/>
            <person name="Guangxu M.G."/>
            <person name="Wang T.W."/>
            <person name="Stroehlein A.J.S."/>
            <person name="Young N.D."/>
            <person name="Ang C.-S.A."/>
            <person name="Fernando D.W.F."/>
            <person name="Lu H.L."/>
            <person name="Taylor S.T."/>
            <person name="Ehtesham M.E.M."/>
            <person name="Najaraj S.H.N."/>
            <person name="Harsha G.H.G."/>
            <person name="Madugundu A.M."/>
            <person name="Renuse S.R."/>
            <person name="Holt D.H."/>
            <person name="Pandey A.P."/>
            <person name="Papenfuss A.P."/>
            <person name="Gasser R.B.G."/>
            <person name="Fischer K.F."/>
        </authorList>
    </citation>
    <scope>NUCLEOTIDE SEQUENCE</scope>
    <source>
        <strain evidence="21">SSS_KF_BRIS2020</strain>
    </source>
</reference>
<evidence type="ECO:0000256" key="12">
    <source>
        <dbReference type="ARBA" id="ARBA00022968"/>
    </source>
</evidence>
<dbReference type="UniPathway" id="UPA00756"/>
<evidence type="ECO:0000256" key="14">
    <source>
        <dbReference type="ARBA" id="ARBA00023034"/>
    </source>
</evidence>
<dbReference type="EnsemblMetazoa" id="SSS_138s_mrna">
    <property type="protein sequence ID" value="KAF7489426.1"/>
    <property type="gene ID" value="SSS_138"/>
</dbReference>
<dbReference type="InterPro" id="IPR024448">
    <property type="entry name" value="XylT_C"/>
</dbReference>
<comment type="pathway">
    <text evidence="4">Glycan metabolism; heparan sulfate biosynthesis.</text>
</comment>
<evidence type="ECO:0000256" key="9">
    <source>
        <dbReference type="ARBA" id="ARBA00022692"/>
    </source>
</evidence>
<keyword evidence="10" id="KW-0479">Metal-binding</keyword>
<keyword evidence="14" id="KW-0333">Golgi apparatus</keyword>
<evidence type="ECO:0000256" key="1">
    <source>
        <dbReference type="ARBA" id="ARBA00004323"/>
    </source>
</evidence>
<dbReference type="Pfam" id="PF12529">
    <property type="entry name" value="Xylo_C"/>
    <property type="match status" value="1"/>
</dbReference>
<dbReference type="EC" id="2.4.2.26" evidence="6"/>
<dbReference type="AlphaFoldDB" id="A0A834R695"/>
<dbReference type="Proteomes" id="UP000070412">
    <property type="component" value="Unassembled WGS sequence"/>
</dbReference>